<dbReference type="OrthoDB" id="9759664at2"/>
<dbReference type="InterPro" id="IPR051157">
    <property type="entry name" value="PDH/Transketolase"/>
</dbReference>
<evidence type="ECO:0000256" key="1">
    <source>
        <dbReference type="ARBA" id="ARBA00001964"/>
    </source>
</evidence>
<comment type="cofactor">
    <cofactor evidence="1 9">
        <name>thiamine diphosphate</name>
        <dbReference type="ChEBI" id="CHEBI:58937"/>
    </cofactor>
</comment>
<keyword evidence="6 9" id="KW-0786">Thiamine pyrophosphate</keyword>
<dbReference type="FunFam" id="3.40.50.970:FF:000011">
    <property type="entry name" value="Pyruvate dehydrogenase E1 component"/>
    <property type="match status" value="1"/>
</dbReference>
<feature type="domain" description="Transketolase-like C-terminal" evidence="13">
    <location>
        <begin position="735"/>
        <end position="860"/>
    </location>
</feature>
<protein>
    <recommendedName>
        <fullName evidence="4 9">Pyruvate dehydrogenase E1 component</fullName>
        <ecNumber evidence="3 9">1.2.4.1</ecNumber>
    </recommendedName>
</protein>
<dbReference type="Proteomes" id="UP000317318">
    <property type="component" value="Chromosome"/>
</dbReference>
<feature type="binding site" evidence="10">
    <location>
        <position position="267"/>
    </location>
    <ligand>
        <name>Mg(2+)</name>
        <dbReference type="ChEBI" id="CHEBI:18420"/>
    </ligand>
</feature>
<keyword evidence="7 9" id="KW-0670">Pyruvate</keyword>
<keyword evidence="10" id="KW-0479">Metal-binding</keyword>
<dbReference type="InterPro" id="IPR005474">
    <property type="entry name" value="Transketolase_N"/>
</dbReference>
<dbReference type="Pfam" id="PF17831">
    <property type="entry name" value="PDH_E1_M"/>
    <property type="match status" value="1"/>
</dbReference>
<dbReference type="EMBL" id="CP036268">
    <property type="protein sequence ID" value="QDT36348.1"/>
    <property type="molecule type" value="Genomic_DNA"/>
</dbReference>
<dbReference type="Gene3D" id="3.40.50.920">
    <property type="match status" value="1"/>
</dbReference>
<dbReference type="SUPFAM" id="SSF52922">
    <property type="entry name" value="TK C-terminal domain-like"/>
    <property type="match status" value="1"/>
</dbReference>
<keyword evidence="15" id="KW-1185">Reference proteome</keyword>
<evidence type="ECO:0000256" key="7">
    <source>
        <dbReference type="ARBA" id="ARBA00023317"/>
    </source>
</evidence>
<evidence type="ECO:0000256" key="9">
    <source>
        <dbReference type="PIRNR" id="PIRNR000156"/>
    </source>
</evidence>
<dbReference type="InterPro" id="IPR004660">
    <property type="entry name" value="PDH_E1"/>
</dbReference>
<reference evidence="14 15" key="1">
    <citation type="submission" date="2019-02" db="EMBL/GenBank/DDBJ databases">
        <title>Deep-cultivation of Planctomycetes and their phenomic and genomic characterization uncovers novel biology.</title>
        <authorList>
            <person name="Wiegand S."/>
            <person name="Jogler M."/>
            <person name="Boedeker C."/>
            <person name="Pinto D."/>
            <person name="Vollmers J."/>
            <person name="Rivas-Marin E."/>
            <person name="Kohn T."/>
            <person name="Peeters S.H."/>
            <person name="Heuer A."/>
            <person name="Rast P."/>
            <person name="Oberbeckmann S."/>
            <person name="Bunk B."/>
            <person name="Jeske O."/>
            <person name="Meyerdierks A."/>
            <person name="Storesund J.E."/>
            <person name="Kallscheuer N."/>
            <person name="Luecker S."/>
            <person name="Lage O.M."/>
            <person name="Pohl T."/>
            <person name="Merkel B.J."/>
            <person name="Hornburger P."/>
            <person name="Mueller R.-W."/>
            <person name="Bruemmer F."/>
            <person name="Labrenz M."/>
            <person name="Spormann A.M."/>
            <person name="Op den Camp H."/>
            <person name="Overmann J."/>
            <person name="Amann R."/>
            <person name="Jetten M.S.M."/>
            <person name="Mascher T."/>
            <person name="Medema M.H."/>
            <person name="Devos D.P."/>
            <person name="Kaster A.-K."/>
            <person name="Ovreas L."/>
            <person name="Rohde M."/>
            <person name="Galperin M.Y."/>
            <person name="Jogler C."/>
        </authorList>
    </citation>
    <scope>NUCLEOTIDE SEQUENCE [LARGE SCALE GENOMIC DNA]</scope>
    <source>
        <strain evidence="14 15">Pan189</strain>
    </source>
</reference>
<feature type="binding site" evidence="10">
    <location>
        <position position="235"/>
    </location>
    <ligand>
        <name>Mg(2+)</name>
        <dbReference type="ChEBI" id="CHEBI:18420"/>
    </ligand>
</feature>
<dbReference type="Gene3D" id="3.40.50.970">
    <property type="match status" value="2"/>
</dbReference>
<dbReference type="PIRSF" id="PIRSF000156">
    <property type="entry name" value="Pyruvate_dh_E1"/>
    <property type="match status" value="1"/>
</dbReference>
<feature type="binding site" evidence="10">
    <location>
        <position position="265"/>
    </location>
    <ligand>
        <name>Mg(2+)</name>
        <dbReference type="ChEBI" id="CHEBI:18420"/>
    </ligand>
</feature>
<feature type="domain" description="Transketolase N-terminal" evidence="11">
    <location>
        <begin position="143"/>
        <end position="310"/>
    </location>
</feature>
<evidence type="ECO:0000256" key="10">
    <source>
        <dbReference type="PIRSR" id="PIRSR000156-1"/>
    </source>
</evidence>
<keyword evidence="5 9" id="KW-0560">Oxidoreductase</keyword>
<dbReference type="NCBIfam" id="TIGR00759">
    <property type="entry name" value="aceE"/>
    <property type="match status" value="1"/>
</dbReference>
<sequence length="902" mass="101683">MSNETVAEPASGIDELELQDWYESLEDILYRYGPEEAGHLLEQLEERAARRGVVLPFSATTPYQNTIPLSQQPEYPGDMELEQKIRRLIRWNAAVMVVRANKHEDGIGGHISTYASSCTLYEVGFNHFFHARTDDHTGDMVYFQGHASPGMYARAFIEGRLEESHLENFRRELPRGSGLSSYPHPWLMPEFWQFPTVSMGLGPITSIYHARFLRYLKNRGVMETDKSNVWCFLGDGEMDEPESLGAITLPAREKLDNLIWVINCNLQRLDGPVRGNAKIIQEMEGIFRGAGWNVLKVVWGSTWDKVFEKDEQGKLVKRLGEMVDGEYQRLSIESGAENRAQICGDDEDLHRILGHFSDEEIDDLRRGGHSQRKVYAAYKKATDRNGKPTVVLAKTIKGWGLGSAGEGKNVAHNAKKMTPDELKAFRSRFSLNFTDEELQEKPPFLRPENGSPEYEYLHSRRKELGGFVPARRPTDESLQIPALDVFSKYLEGTREGQSASTTFVFGQIIALLMRDKNIGKRVVPIIPDEARTFGMEGLFKQVGIYAPFGQLYEPVDRNQLMYYKESQSGQLLEEGINEAGAMSSFIAAGTAYANLGYNMIPFYVYYSMFGFQRVGDLCWLAGDSRTKGFLVGGTSGRTSLNGEGLQHQDGHSQLMASTIPNLVAYDPAYAFELTVIIQDGLRRMYADGEQVFYYLSVYNDNYEMPRMPEDDDGHIREGVLRGMYQFSSTLEGKESKASVRPQLFGSGPIMNCVREAQDILAEKFGIGTDAWSVTSYNELQREARACTRWNRLNSDKSPRKSFLENQLDGIDGPVIAASDNIRAVQDQVREWVPTRYVALGTDGFGRSETRDNLRRHFEVDAESIVYATLAALAEDGHFDKSKLPGILKDFGINPETIDPIKA</sequence>
<dbReference type="InterPro" id="IPR035807">
    <property type="entry name" value="PDC_E1_N"/>
</dbReference>
<evidence type="ECO:0000256" key="2">
    <source>
        <dbReference type="ARBA" id="ARBA00003157"/>
    </source>
</evidence>
<dbReference type="RefSeq" id="WP_145362558.1">
    <property type="nucleotide sequence ID" value="NZ_CP036268.1"/>
</dbReference>
<evidence type="ECO:0000256" key="6">
    <source>
        <dbReference type="ARBA" id="ARBA00023052"/>
    </source>
</evidence>
<evidence type="ECO:0000256" key="4">
    <source>
        <dbReference type="ARBA" id="ARBA00017172"/>
    </source>
</evidence>
<dbReference type="EC" id="1.2.4.1" evidence="3 9"/>
<dbReference type="Pfam" id="PF22613">
    <property type="entry name" value="Transketolase_C_1"/>
    <property type="match status" value="1"/>
</dbReference>
<dbReference type="InterPro" id="IPR009014">
    <property type="entry name" value="Transketo_C/PFOR_II"/>
</dbReference>
<evidence type="ECO:0000313" key="15">
    <source>
        <dbReference type="Proteomes" id="UP000317318"/>
    </source>
</evidence>
<evidence type="ECO:0000313" key="14">
    <source>
        <dbReference type="EMBL" id="QDT36348.1"/>
    </source>
</evidence>
<dbReference type="SUPFAM" id="SSF52518">
    <property type="entry name" value="Thiamin diphosphate-binding fold (THDP-binding)"/>
    <property type="match status" value="2"/>
</dbReference>
<organism evidence="14 15">
    <name type="scientific">Stratiformator vulcanicus</name>
    <dbReference type="NCBI Taxonomy" id="2527980"/>
    <lineage>
        <taxon>Bacteria</taxon>
        <taxon>Pseudomonadati</taxon>
        <taxon>Planctomycetota</taxon>
        <taxon>Planctomycetia</taxon>
        <taxon>Planctomycetales</taxon>
        <taxon>Planctomycetaceae</taxon>
        <taxon>Stratiformator</taxon>
    </lineage>
</organism>
<dbReference type="CDD" id="cd02017">
    <property type="entry name" value="TPP_E1_EcPDC_like"/>
    <property type="match status" value="1"/>
</dbReference>
<evidence type="ECO:0000256" key="8">
    <source>
        <dbReference type="ARBA" id="ARBA00051231"/>
    </source>
</evidence>
<name>A0A517QXN0_9PLAN</name>
<proteinExistence type="predicted"/>
<dbReference type="PANTHER" id="PTHR43825">
    <property type="entry name" value="PYRUVATE DEHYDROGENASE E1 COMPONENT"/>
    <property type="match status" value="1"/>
</dbReference>
<dbReference type="GO" id="GO:0004739">
    <property type="term" value="F:pyruvate dehydrogenase (acetyl-transferring) activity"/>
    <property type="evidence" value="ECO:0007669"/>
    <property type="project" value="UniProtKB-EC"/>
</dbReference>
<comment type="function">
    <text evidence="2 9">Component of the pyruvate dehydrogenase (PDH) complex, that catalyzes the overall conversion of pyruvate to acetyl-CoA and CO(2).</text>
</comment>
<evidence type="ECO:0000259" key="12">
    <source>
        <dbReference type="Pfam" id="PF17831"/>
    </source>
</evidence>
<evidence type="ECO:0000259" key="13">
    <source>
        <dbReference type="Pfam" id="PF22613"/>
    </source>
</evidence>
<dbReference type="InterPro" id="IPR055152">
    <property type="entry name" value="Transketolase-like_C_2"/>
</dbReference>
<dbReference type="Pfam" id="PF00456">
    <property type="entry name" value="Transketolase_N"/>
    <property type="match status" value="1"/>
</dbReference>
<comment type="cofactor">
    <cofactor evidence="10">
        <name>Mg(2+)</name>
        <dbReference type="ChEBI" id="CHEBI:18420"/>
    </cofactor>
</comment>
<dbReference type="GO" id="GO:0046872">
    <property type="term" value="F:metal ion binding"/>
    <property type="evidence" value="ECO:0007669"/>
    <property type="project" value="UniProtKB-KW"/>
</dbReference>
<dbReference type="KEGG" id="svp:Pan189_07040"/>
<evidence type="ECO:0000256" key="3">
    <source>
        <dbReference type="ARBA" id="ARBA00012281"/>
    </source>
</evidence>
<accession>A0A517QXN0</accession>
<keyword evidence="10" id="KW-0460">Magnesium</keyword>
<comment type="catalytic activity">
    <reaction evidence="8 9">
        <text>N(6)-[(R)-lipoyl]-L-lysyl-[protein] + pyruvate + H(+) = N(6)-[(R)-S(8)-acetyldihydrolipoyl]-L-lysyl-[protein] + CO2</text>
        <dbReference type="Rhea" id="RHEA:19189"/>
        <dbReference type="Rhea" id="RHEA-COMP:10474"/>
        <dbReference type="Rhea" id="RHEA-COMP:10478"/>
        <dbReference type="ChEBI" id="CHEBI:15361"/>
        <dbReference type="ChEBI" id="CHEBI:15378"/>
        <dbReference type="ChEBI" id="CHEBI:16526"/>
        <dbReference type="ChEBI" id="CHEBI:83099"/>
        <dbReference type="ChEBI" id="CHEBI:83111"/>
        <dbReference type="EC" id="1.2.4.1"/>
    </reaction>
</comment>
<evidence type="ECO:0000259" key="11">
    <source>
        <dbReference type="Pfam" id="PF00456"/>
    </source>
</evidence>
<dbReference type="PANTHER" id="PTHR43825:SF3">
    <property type="entry name" value="PYRUVATE DEHYDROGENASE E1 COMPONENT"/>
    <property type="match status" value="1"/>
</dbReference>
<evidence type="ECO:0000256" key="5">
    <source>
        <dbReference type="ARBA" id="ARBA00023002"/>
    </source>
</evidence>
<gene>
    <name evidence="14" type="primary">aceE</name>
    <name evidence="14" type="ORF">Pan189_07040</name>
</gene>
<feature type="domain" description="Pyruvate dehydrogenase E1 component middle" evidence="12">
    <location>
        <begin position="479"/>
        <end position="705"/>
    </location>
</feature>
<dbReference type="InterPro" id="IPR029061">
    <property type="entry name" value="THDP-binding"/>
</dbReference>
<dbReference type="AlphaFoldDB" id="A0A517QXN0"/>
<dbReference type="InterPro" id="IPR041621">
    <property type="entry name" value="PDH_E1_M"/>
</dbReference>